<dbReference type="InterPro" id="IPR052741">
    <property type="entry name" value="Mitochondrial_HTD2"/>
</dbReference>
<sequence length="494" mass="56783">MGSIVVSLNCRSYRKVHRLKSSILADEHRRIISQAKFPKELDEKSQTFSNNKLIDRDCLATELKRLQDPLTKTHASNITAKHIATDLLYNTFQQDSDTKNQKPQPYLNEKNQSSLLSTNLNRSDNRNDPLSMNANRNINNVSGKHEQKFQFPCTSVTDFSVEDNVALQKSKAQNDPLYLLEKSLRKKLLARPATMIYDHMAPTSSLLLKTTLISCLPFFKGCSDTELRNKGKFCLPPGHHLVYFHQQVNTSDLLPDGTDDLHSPGYPFERRLWVGGSIDFIRPMILFPKIQMVCSEKITDVRVRGSQNDEKVFVDVTRQIVNPYLNTLELKELRTLVFMRRKNSKEIVERKNSLRPRMEPYFSIIVRPTRTLLFRFSALTFNSHRIHLDSTYCRQVEGLKSMIVQGPLTVVLMLAVLKDQLWNRARISNFTYRNIVPLFVEEDMRICVKKGSKCNGTSTWHVWIEGPSGGYAVKGTATISWVGDQAKFKRNNKQ</sequence>
<name>A0A0B1PBR6_UNCNE</name>
<reference evidence="2 3" key="1">
    <citation type="journal article" date="2014" name="BMC Genomics">
        <title>Adaptive genomic structural variation in the grape powdery mildew pathogen, Erysiphe necator.</title>
        <authorList>
            <person name="Jones L."/>
            <person name="Riaz S."/>
            <person name="Morales-Cruz A."/>
            <person name="Amrine K.C."/>
            <person name="McGuire B."/>
            <person name="Gubler W.D."/>
            <person name="Walker M.A."/>
            <person name="Cantu D."/>
        </authorList>
    </citation>
    <scope>NUCLEOTIDE SEQUENCE [LARGE SCALE GENOMIC DNA]</scope>
    <source>
        <strain evidence="3">c</strain>
    </source>
</reference>
<protein>
    <submittedName>
        <fullName evidence="2">Putative hydroxyacyl-thioester dehydratase type mitochondrial</fullName>
    </submittedName>
</protein>
<dbReference type="EMBL" id="JNVN01000911">
    <property type="protein sequence ID" value="KHJ34376.1"/>
    <property type="molecule type" value="Genomic_DNA"/>
</dbReference>
<evidence type="ECO:0000256" key="1">
    <source>
        <dbReference type="SAM" id="MobiDB-lite"/>
    </source>
</evidence>
<organism evidence="2 3">
    <name type="scientific">Uncinula necator</name>
    <name type="common">Grape powdery mildew</name>
    <dbReference type="NCBI Taxonomy" id="52586"/>
    <lineage>
        <taxon>Eukaryota</taxon>
        <taxon>Fungi</taxon>
        <taxon>Dikarya</taxon>
        <taxon>Ascomycota</taxon>
        <taxon>Pezizomycotina</taxon>
        <taxon>Leotiomycetes</taxon>
        <taxon>Erysiphales</taxon>
        <taxon>Erysiphaceae</taxon>
        <taxon>Erysiphe</taxon>
    </lineage>
</organism>
<dbReference type="STRING" id="52586.A0A0B1PBR6"/>
<dbReference type="PANTHER" id="PTHR28152">
    <property type="entry name" value="HYDROXYACYL-THIOESTER DEHYDRATASE TYPE 2, MITOCHONDRIAL"/>
    <property type="match status" value="1"/>
</dbReference>
<comment type="caution">
    <text evidence="2">The sequence shown here is derived from an EMBL/GenBank/DDBJ whole genome shotgun (WGS) entry which is preliminary data.</text>
</comment>
<dbReference type="InterPro" id="IPR029069">
    <property type="entry name" value="HotDog_dom_sf"/>
</dbReference>
<dbReference type="HOGENOM" id="CLU_552302_0_0_1"/>
<dbReference type="Proteomes" id="UP000030854">
    <property type="component" value="Unassembled WGS sequence"/>
</dbReference>
<feature type="region of interest" description="Disordered" evidence="1">
    <location>
        <begin position="95"/>
        <end position="138"/>
    </location>
</feature>
<accession>A0A0B1PBR6</accession>
<dbReference type="Gene3D" id="3.10.129.10">
    <property type="entry name" value="Hotdog Thioesterase"/>
    <property type="match status" value="1"/>
</dbReference>
<keyword evidence="3" id="KW-1185">Reference proteome</keyword>
<dbReference type="GO" id="GO:0005739">
    <property type="term" value="C:mitochondrion"/>
    <property type="evidence" value="ECO:0007669"/>
    <property type="project" value="TreeGrafter"/>
</dbReference>
<evidence type="ECO:0000313" key="2">
    <source>
        <dbReference type="EMBL" id="KHJ34376.1"/>
    </source>
</evidence>
<gene>
    <name evidence="2" type="ORF">EV44_g6088</name>
</gene>
<dbReference type="PANTHER" id="PTHR28152:SF1">
    <property type="entry name" value="HYDROXYACYL-THIOESTER DEHYDRATASE TYPE 2, MITOCHONDRIAL"/>
    <property type="match status" value="1"/>
</dbReference>
<evidence type="ECO:0000313" key="3">
    <source>
        <dbReference type="Proteomes" id="UP000030854"/>
    </source>
</evidence>
<feature type="compositionally biased region" description="Polar residues" evidence="1">
    <location>
        <begin position="109"/>
        <end position="138"/>
    </location>
</feature>
<proteinExistence type="predicted"/>
<dbReference type="SUPFAM" id="SSF54637">
    <property type="entry name" value="Thioesterase/thiol ester dehydrase-isomerase"/>
    <property type="match status" value="1"/>
</dbReference>
<dbReference type="AlphaFoldDB" id="A0A0B1PBR6"/>
<dbReference type="GO" id="GO:0019171">
    <property type="term" value="F:(3R)-hydroxyacyl-[acyl-carrier-protein] dehydratase activity"/>
    <property type="evidence" value="ECO:0007669"/>
    <property type="project" value="TreeGrafter"/>
</dbReference>